<evidence type="ECO:0000256" key="3">
    <source>
        <dbReference type="ARBA" id="ARBA00011738"/>
    </source>
</evidence>
<gene>
    <name evidence="8" type="ORF">RF819_07210</name>
</gene>
<dbReference type="CDD" id="cd00609">
    <property type="entry name" value="AAT_like"/>
    <property type="match status" value="1"/>
</dbReference>
<accession>A0A1T1AR22</accession>
<dbReference type="PANTHER" id="PTHR42790:SF19">
    <property type="entry name" value="KYNURENINE_ALPHA-AMINOADIPATE AMINOTRANSFERASE, MITOCHONDRIAL"/>
    <property type="match status" value="1"/>
</dbReference>
<dbReference type="Proteomes" id="UP000190750">
    <property type="component" value="Unassembled WGS sequence"/>
</dbReference>
<comment type="cofactor">
    <cofactor evidence="1">
        <name>pyridoxal 5'-phosphate</name>
        <dbReference type="ChEBI" id="CHEBI:597326"/>
    </cofactor>
</comment>
<dbReference type="GO" id="GO:1901605">
    <property type="term" value="P:alpha-amino acid metabolic process"/>
    <property type="evidence" value="ECO:0007669"/>
    <property type="project" value="TreeGrafter"/>
</dbReference>
<dbReference type="OrthoDB" id="9804020at2"/>
<protein>
    <submittedName>
        <fullName evidence="8">2-aminoadipate aminotransferase</fullName>
    </submittedName>
</protein>
<dbReference type="Gene3D" id="3.40.640.10">
    <property type="entry name" value="Type I PLP-dependent aspartate aminotransferase-like (Major domain)"/>
    <property type="match status" value="1"/>
</dbReference>
<evidence type="ECO:0000256" key="5">
    <source>
        <dbReference type="ARBA" id="ARBA00022679"/>
    </source>
</evidence>
<dbReference type="Pfam" id="PF00155">
    <property type="entry name" value="Aminotran_1_2"/>
    <property type="match status" value="1"/>
</dbReference>
<evidence type="ECO:0000256" key="2">
    <source>
        <dbReference type="ARBA" id="ARBA00007441"/>
    </source>
</evidence>
<evidence type="ECO:0000313" key="8">
    <source>
        <dbReference type="EMBL" id="OOV06550.1"/>
    </source>
</evidence>
<sequence length="420" mass="45111">MNAPLPPDCLNSPWQLARRAERMNPSVIREILKVTERPGIISFAGGLPSSKTFPVAEFEAACAQVLKDDPAGALQYAASEGYAPLRQMVAEQLRTKAAAAGHTWEVDPAQVLITTGSQQGLDLVAKVLVDAGSKILVESPTYLGAVSAFIPMEPDVVSVASDDQGVDISDLRTKAAGARFLYVLPNFQNPTGNTMSEARRAALSTVAAELNLPLIEDNPYGDLWFDTPPPAPLTARNPDGCIYLGSFSKVLAPGLRLGFLVAPKAVYPKLLEAKQAADLHSPGFNQRMIAQVMQGGFLDRHVPKIRALYKAQRDAMLEALAQHFGPMPAQADAAMLDSRLTWNCPAGGMFLWARLPQGQRAVDLLPIAVEQGVAFVPGAPFYADHGDERTLRLSFVTPSVEEIHRGVAALARAMQEQAGV</sequence>
<evidence type="ECO:0000256" key="1">
    <source>
        <dbReference type="ARBA" id="ARBA00001933"/>
    </source>
</evidence>
<feature type="domain" description="Aminotransferase class I/classII large" evidence="7">
    <location>
        <begin position="68"/>
        <end position="410"/>
    </location>
</feature>
<dbReference type="InterPro" id="IPR015424">
    <property type="entry name" value="PyrdxlP-dep_Trfase"/>
</dbReference>
<proteinExistence type="inferred from homology"/>
<comment type="caution">
    <text evidence="8">The sequence shown here is derived from an EMBL/GenBank/DDBJ whole genome shotgun (WGS) entry which is preliminary data.</text>
</comment>
<keyword evidence="9" id="KW-1185">Reference proteome</keyword>
<dbReference type="FunFam" id="3.40.640.10:FF:000053">
    <property type="entry name" value="Aminotransferase, class I"/>
    <property type="match status" value="1"/>
</dbReference>
<dbReference type="InterPro" id="IPR015422">
    <property type="entry name" value="PyrdxlP-dep_Trfase_small"/>
</dbReference>
<comment type="subunit">
    <text evidence="3">Homodimer.</text>
</comment>
<name>A0A1T1AR22_RHOFE</name>
<dbReference type="InterPro" id="IPR015421">
    <property type="entry name" value="PyrdxlP-dep_Trfase_major"/>
</dbReference>
<dbReference type="EMBL" id="MTJN01000002">
    <property type="protein sequence ID" value="OOV06550.1"/>
    <property type="molecule type" value="Genomic_DNA"/>
</dbReference>
<dbReference type="STRING" id="28066.RF819_07210"/>
<dbReference type="RefSeq" id="WP_078364350.1">
    <property type="nucleotide sequence ID" value="NZ_MTJN01000002.1"/>
</dbReference>
<organism evidence="8 9">
    <name type="scientific">Rhodoferax fermentans</name>
    <dbReference type="NCBI Taxonomy" id="28066"/>
    <lineage>
        <taxon>Bacteria</taxon>
        <taxon>Pseudomonadati</taxon>
        <taxon>Pseudomonadota</taxon>
        <taxon>Betaproteobacteria</taxon>
        <taxon>Burkholderiales</taxon>
        <taxon>Comamonadaceae</taxon>
        <taxon>Rhodoferax</taxon>
    </lineage>
</organism>
<dbReference type="Gene3D" id="3.90.1150.10">
    <property type="entry name" value="Aspartate Aminotransferase, domain 1"/>
    <property type="match status" value="1"/>
</dbReference>
<comment type="similarity">
    <text evidence="2">Belongs to the class-I pyridoxal-phosphate-dependent aminotransferase family.</text>
</comment>
<evidence type="ECO:0000259" key="7">
    <source>
        <dbReference type="Pfam" id="PF00155"/>
    </source>
</evidence>
<dbReference type="InterPro" id="IPR050859">
    <property type="entry name" value="Class-I_PLP-dep_aminotransf"/>
</dbReference>
<evidence type="ECO:0000313" key="9">
    <source>
        <dbReference type="Proteomes" id="UP000190750"/>
    </source>
</evidence>
<dbReference type="GO" id="GO:0008483">
    <property type="term" value="F:transaminase activity"/>
    <property type="evidence" value="ECO:0007669"/>
    <property type="project" value="UniProtKB-KW"/>
</dbReference>
<dbReference type="InterPro" id="IPR004839">
    <property type="entry name" value="Aminotransferase_I/II_large"/>
</dbReference>
<evidence type="ECO:0000256" key="4">
    <source>
        <dbReference type="ARBA" id="ARBA00022576"/>
    </source>
</evidence>
<keyword evidence="5 8" id="KW-0808">Transferase</keyword>
<dbReference type="PANTHER" id="PTHR42790">
    <property type="entry name" value="AMINOTRANSFERASE"/>
    <property type="match status" value="1"/>
</dbReference>
<keyword evidence="4 8" id="KW-0032">Aminotransferase</keyword>
<evidence type="ECO:0000256" key="6">
    <source>
        <dbReference type="ARBA" id="ARBA00022898"/>
    </source>
</evidence>
<reference evidence="8 9" key="1">
    <citation type="submission" date="2017-01" db="EMBL/GenBank/DDBJ databases">
        <title>Genome sequencing of Rhodoferax fermentans JCM 7819.</title>
        <authorList>
            <person name="Kim Y.J."/>
            <person name="Farh M.E.-A."/>
            <person name="Yang D.-C."/>
        </authorList>
    </citation>
    <scope>NUCLEOTIDE SEQUENCE [LARGE SCALE GENOMIC DNA]</scope>
    <source>
        <strain evidence="8 9">JCM 7819</strain>
    </source>
</reference>
<dbReference type="SUPFAM" id="SSF53383">
    <property type="entry name" value="PLP-dependent transferases"/>
    <property type="match status" value="1"/>
</dbReference>
<dbReference type="GO" id="GO:0030170">
    <property type="term" value="F:pyridoxal phosphate binding"/>
    <property type="evidence" value="ECO:0007669"/>
    <property type="project" value="InterPro"/>
</dbReference>
<keyword evidence="6" id="KW-0663">Pyridoxal phosphate</keyword>
<dbReference type="AlphaFoldDB" id="A0A1T1AR22"/>